<accession>A0A0C2WBW8</accession>
<dbReference type="PANTHER" id="PTHR30071">
    <property type="entry name" value="HEME EXPORTER PROTEIN C"/>
    <property type="match status" value="1"/>
</dbReference>
<dbReference type="InterPro" id="IPR045062">
    <property type="entry name" value="Cyt_c_biogenesis_CcsA/CcmC"/>
</dbReference>
<dbReference type="STRING" id="135826.KP77_04990"/>
<keyword evidence="5 6" id="KW-0472">Membrane</keyword>
<feature type="domain" description="Cytochrome c assembly protein" evidence="7">
    <location>
        <begin position="271"/>
        <end position="398"/>
    </location>
</feature>
<keyword evidence="2 6" id="KW-0812">Transmembrane</keyword>
<dbReference type="AlphaFoldDB" id="A0A0C2WBW8"/>
<feature type="transmembrane region" description="Helical" evidence="6">
    <location>
        <begin position="102"/>
        <end position="118"/>
    </location>
</feature>
<feature type="transmembrane region" description="Helical" evidence="6">
    <location>
        <begin position="12"/>
        <end position="32"/>
    </location>
</feature>
<keyword evidence="9" id="KW-1185">Reference proteome</keyword>
<feature type="transmembrane region" description="Helical" evidence="6">
    <location>
        <begin position="265"/>
        <end position="283"/>
    </location>
</feature>
<name>A0A0C2WBW8_9BACL</name>
<feature type="transmembrane region" description="Helical" evidence="6">
    <location>
        <begin position="44"/>
        <end position="64"/>
    </location>
</feature>
<feature type="transmembrane region" description="Helical" evidence="6">
    <location>
        <begin position="76"/>
        <end position="95"/>
    </location>
</feature>
<dbReference type="GO" id="GO:0020037">
    <property type="term" value="F:heme binding"/>
    <property type="evidence" value="ECO:0007669"/>
    <property type="project" value="InterPro"/>
</dbReference>
<evidence type="ECO:0000256" key="5">
    <source>
        <dbReference type="ARBA" id="ARBA00023136"/>
    </source>
</evidence>
<sequence length="401" mass="44974">MSVSSMVSISSSSLFVSFILYLITIIPFGIAVKSRKPIAARIGITLTAAGFIAQLNYFILRWIASGHAPVSNLNEFLTFFGIMLVGSFFVFYYIYRQPVMGLFLLPVSLLIIAYASMFHNEVTPLIPALQSNWLTIHVITVAVASAVLSISFVTGLIYLLKKINTNERSKSSFFLELVLYFMVVVVGFIVVISAFRVMGYSASYQFENREGETQVYDYHLPAIVLPMDSVHVSPVDGMPGSYEPADHYAGLLELPNSIETAKLNTVLWSFLVGSLLYLLIRIITRKKIAQLLQPLTRKVDLSLMDEISYRSVVIGFPLFALGGLFFAMIWAQLAWTRFWGWDPKEVWALITFLFYAAFLHLRLGRGWSGEKTSWLAIIGFGTIIFNQVFVNLVIAGLHSYA</sequence>
<feature type="transmembrane region" description="Helical" evidence="6">
    <location>
        <begin position="375"/>
        <end position="397"/>
    </location>
</feature>
<feature type="transmembrane region" description="Helical" evidence="6">
    <location>
        <begin position="138"/>
        <end position="160"/>
    </location>
</feature>
<organism evidence="8 9">
    <name type="scientific">Jeotgalibacillus alimentarius</name>
    <dbReference type="NCBI Taxonomy" id="135826"/>
    <lineage>
        <taxon>Bacteria</taxon>
        <taxon>Bacillati</taxon>
        <taxon>Bacillota</taxon>
        <taxon>Bacilli</taxon>
        <taxon>Bacillales</taxon>
        <taxon>Caryophanaceae</taxon>
        <taxon>Jeotgalibacillus</taxon>
    </lineage>
</organism>
<evidence type="ECO:0000256" key="6">
    <source>
        <dbReference type="SAM" id="Phobius"/>
    </source>
</evidence>
<keyword evidence="3" id="KW-0201">Cytochrome c-type biogenesis</keyword>
<feature type="transmembrane region" description="Helical" evidence="6">
    <location>
        <begin position="346"/>
        <end position="363"/>
    </location>
</feature>
<dbReference type="InterPro" id="IPR002541">
    <property type="entry name" value="Cyt_c_assembly"/>
</dbReference>
<dbReference type="PATRIC" id="fig|135826.4.peg.497"/>
<evidence type="ECO:0000313" key="9">
    <source>
        <dbReference type="Proteomes" id="UP000031950"/>
    </source>
</evidence>
<dbReference type="GO" id="GO:0005886">
    <property type="term" value="C:plasma membrane"/>
    <property type="evidence" value="ECO:0007669"/>
    <property type="project" value="TreeGrafter"/>
</dbReference>
<protein>
    <submittedName>
        <fullName evidence="8">Cytochrome C biogenesis protein</fullName>
    </submittedName>
</protein>
<reference evidence="8 9" key="1">
    <citation type="submission" date="2015-01" db="EMBL/GenBank/DDBJ databases">
        <title>Genome sequence of Jeotgalibacillus alimentarius.</title>
        <authorList>
            <person name="Goh K.M."/>
            <person name="Chan K.-G."/>
            <person name="Yaakop A.S."/>
            <person name="Ee R."/>
            <person name="Gan H.M."/>
            <person name="Chan C.S."/>
        </authorList>
    </citation>
    <scope>NUCLEOTIDE SEQUENCE [LARGE SCALE GENOMIC DNA]</scope>
    <source>
        <strain evidence="8 9">YKJ-13</strain>
    </source>
</reference>
<dbReference type="EMBL" id="JXRQ01000008">
    <property type="protein sequence ID" value="KIL53523.1"/>
    <property type="molecule type" value="Genomic_DNA"/>
</dbReference>
<dbReference type="PANTHER" id="PTHR30071:SF1">
    <property type="entry name" value="CYTOCHROME B_B6 PROTEIN-RELATED"/>
    <property type="match status" value="1"/>
</dbReference>
<comment type="subcellular location">
    <subcellularLocation>
        <location evidence="1">Membrane</location>
        <topology evidence="1">Multi-pass membrane protein</topology>
    </subcellularLocation>
</comment>
<evidence type="ECO:0000256" key="1">
    <source>
        <dbReference type="ARBA" id="ARBA00004141"/>
    </source>
</evidence>
<dbReference type="NCBIfam" id="TIGR03144">
    <property type="entry name" value="cytochr_II_ccsB"/>
    <property type="match status" value="1"/>
</dbReference>
<proteinExistence type="predicted"/>
<comment type="caution">
    <text evidence="8">The sequence shown here is derived from an EMBL/GenBank/DDBJ whole genome shotgun (WGS) entry which is preliminary data.</text>
</comment>
<evidence type="ECO:0000259" key="7">
    <source>
        <dbReference type="Pfam" id="PF01578"/>
    </source>
</evidence>
<dbReference type="Proteomes" id="UP000031950">
    <property type="component" value="Unassembled WGS sequence"/>
</dbReference>
<evidence type="ECO:0000313" key="8">
    <source>
        <dbReference type="EMBL" id="KIL53523.1"/>
    </source>
</evidence>
<feature type="transmembrane region" description="Helical" evidence="6">
    <location>
        <begin position="172"/>
        <end position="195"/>
    </location>
</feature>
<keyword evidence="4 6" id="KW-1133">Transmembrane helix</keyword>
<evidence type="ECO:0000256" key="2">
    <source>
        <dbReference type="ARBA" id="ARBA00022692"/>
    </source>
</evidence>
<evidence type="ECO:0000256" key="3">
    <source>
        <dbReference type="ARBA" id="ARBA00022748"/>
    </source>
</evidence>
<gene>
    <name evidence="8" type="ORF">KP77_04990</name>
</gene>
<evidence type="ECO:0000256" key="4">
    <source>
        <dbReference type="ARBA" id="ARBA00022989"/>
    </source>
</evidence>
<dbReference type="GO" id="GO:0017004">
    <property type="term" value="P:cytochrome complex assembly"/>
    <property type="evidence" value="ECO:0007669"/>
    <property type="project" value="UniProtKB-KW"/>
</dbReference>
<dbReference type="RefSeq" id="WP_041121154.1">
    <property type="nucleotide sequence ID" value="NZ_JXRQ01000008.1"/>
</dbReference>
<dbReference type="Pfam" id="PF01578">
    <property type="entry name" value="Cytochrom_C_asm"/>
    <property type="match status" value="1"/>
</dbReference>
<dbReference type="InterPro" id="IPR017562">
    <property type="entry name" value="Cyt_c_biogenesis_CcsA"/>
</dbReference>
<feature type="transmembrane region" description="Helical" evidence="6">
    <location>
        <begin position="312"/>
        <end position="334"/>
    </location>
</feature>